<dbReference type="Pfam" id="PF14520">
    <property type="entry name" value="HHH_5"/>
    <property type="match status" value="1"/>
</dbReference>
<dbReference type="Proteomes" id="UP000246104">
    <property type="component" value="Unassembled WGS sequence"/>
</dbReference>
<dbReference type="Gene3D" id="2.40.50.140">
    <property type="entry name" value="Nucleic acid-binding proteins"/>
    <property type="match status" value="1"/>
</dbReference>
<dbReference type="InterPro" id="IPR000085">
    <property type="entry name" value="RuvA"/>
</dbReference>
<dbReference type="InterPro" id="IPR013849">
    <property type="entry name" value="DNA_helicase_Holl-junc_RuvA_I"/>
</dbReference>
<evidence type="ECO:0000256" key="1">
    <source>
        <dbReference type="ARBA" id="ARBA00022490"/>
    </source>
</evidence>
<keyword evidence="5 6" id="KW-0234">DNA repair</keyword>
<feature type="region of interest" description="Domain II" evidence="6">
    <location>
        <begin position="63"/>
        <end position="140"/>
    </location>
</feature>
<dbReference type="GO" id="GO:0009379">
    <property type="term" value="C:Holliday junction helicase complex"/>
    <property type="evidence" value="ECO:0007669"/>
    <property type="project" value="InterPro"/>
</dbReference>
<proteinExistence type="inferred from homology"/>
<evidence type="ECO:0000256" key="5">
    <source>
        <dbReference type="ARBA" id="ARBA00023204"/>
    </source>
</evidence>
<dbReference type="SMART" id="SM00278">
    <property type="entry name" value="HhH1"/>
    <property type="match status" value="2"/>
</dbReference>
<dbReference type="Pfam" id="PF01330">
    <property type="entry name" value="RuvA_N"/>
    <property type="match status" value="1"/>
</dbReference>
<comment type="subunit">
    <text evidence="6">Homotetramer. Forms an RuvA(8)-RuvB(12)-Holliday junction (HJ) complex. HJ DNA is sandwiched between 2 RuvA tetramers; dsDNA enters through RuvA and exits via RuvB. An RuvB hexamer assembles on each DNA strand where it exits the tetramer. Each RuvB hexamer is contacted by two RuvA subunits (via domain III) on 2 adjacent RuvB subunits; this complex drives branch migration. In the full resolvosome a probable DNA-RuvA(4)-RuvB(12)-RuvC(2) complex forms which resolves the HJ.</text>
</comment>
<dbReference type="CDD" id="cd14332">
    <property type="entry name" value="UBA_RuvA_C"/>
    <property type="match status" value="1"/>
</dbReference>
<dbReference type="SUPFAM" id="SSF50249">
    <property type="entry name" value="Nucleic acid-binding proteins"/>
    <property type="match status" value="1"/>
</dbReference>
<dbReference type="InterPro" id="IPR010994">
    <property type="entry name" value="RuvA_2-like"/>
</dbReference>
<dbReference type="SUPFAM" id="SSF46929">
    <property type="entry name" value="DNA helicase RuvA subunit, C-terminal domain"/>
    <property type="match status" value="1"/>
</dbReference>
<dbReference type="GO" id="GO:0009378">
    <property type="term" value="F:four-way junction helicase activity"/>
    <property type="evidence" value="ECO:0007669"/>
    <property type="project" value="InterPro"/>
</dbReference>
<evidence type="ECO:0000256" key="6">
    <source>
        <dbReference type="HAMAP-Rule" id="MF_00031"/>
    </source>
</evidence>
<dbReference type="AlphaFoldDB" id="A0A317JRS5"/>
<comment type="subcellular location">
    <subcellularLocation>
        <location evidence="6">Cytoplasm</location>
    </subcellularLocation>
</comment>
<feature type="domain" description="Helix-hairpin-helix DNA-binding motif class 1" evidence="7">
    <location>
        <begin position="71"/>
        <end position="90"/>
    </location>
</feature>
<dbReference type="GO" id="GO:0005737">
    <property type="term" value="C:cytoplasm"/>
    <property type="evidence" value="ECO:0007669"/>
    <property type="project" value="UniProtKB-SubCell"/>
</dbReference>
<dbReference type="GO" id="GO:0006281">
    <property type="term" value="P:DNA repair"/>
    <property type="evidence" value="ECO:0007669"/>
    <property type="project" value="UniProtKB-UniRule"/>
</dbReference>
<evidence type="ECO:0000259" key="7">
    <source>
        <dbReference type="SMART" id="SM00278"/>
    </source>
</evidence>
<name>A0A317JRS5_9BACT</name>
<dbReference type="Gene3D" id="1.10.8.10">
    <property type="entry name" value="DNA helicase RuvA subunit, C-terminal domain"/>
    <property type="match status" value="1"/>
</dbReference>
<accession>A0A317JRS5</accession>
<dbReference type="GO" id="GO:0005524">
    <property type="term" value="F:ATP binding"/>
    <property type="evidence" value="ECO:0007669"/>
    <property type="project" value="InterPro"/>
</dbReference>
<dbReference type="NCBIfam" id="TIGR00084">
    <property type="entry name" value="ruvA"/>
    <property type="match status" value="1"/>
</dbReference>
<protein>
    <recommendedName>
        <fullName evidence="6">Holliday junction branch migration complex subunit RuvA</fullName>
    </recommendedName>
</protein>
<evidence type="ECO:0000256" key="4">
    <source>
        <dbReference type="ARBA" id="ARBA00023172"/>
    </source>
</evidence>
<dbReference type="GO" id="GO:0000400">
    <property type="term" value="F:four-way junction DNA binding"/>
    <property type="evidence" value="ECO:0007669"/>
    <property type="project" value="UniProtKB-UniRule"/>
</dbReference>
<dbReference type="InterPro" id="IPR012340">
    <property type="entry name" value="NA-bd_OB-fold"/>
</dbReference>
<dbReference type="GO" id="GO:0048476">
    <property type="term" value="C:Holliday junction resolvase complex"/>
    <property type="evidence" value="ECO:0007669"/>
    <property type="project" value="UniProtKB-UniRule"/>
</dbReference>
<keyword evidence="4 6" id="KW-0233">DNA recombination</keyword>
<organism evidence="8 9">
    <name type="scientific">Candidatus Cerribacteria bacterium 'Amazon FNV 2010 28 9'</name>
    <dbReference type="NCBI Taxonomy" id="2081795"/>
    <lineage>
        <taxon>Bacteria</taxon>
        <taxon>Candidatus Cerribacteria</taxon>
    </lineage>
</organism>
<feature type="domain" description="Helix-hairpin-helix DNA-binding motif class 1" evidence="7">
    <location>
        <begin position="105"/>
        <end position="124"/>
    </location>
</feature>
<reference evidence="8 9" key="1">
    <citation type="submission" date="2018-02" db="EMBL/GenBank/DDBJ databases">
        <title>Genomic Reconstructions from Amazon Rainforest and Pasture Soil Reveal Novel Insights into the Physiology of Candidate Phyla in Tropical Sites.</title>
        <authorList>
            <person name="Kroeger M.E."/>
            <person name="Delmont T."/>
            <person name="Eren A.M."/>
            <person name="Guo J."/>
            <person name="Meyer K.M."/>
            <person name="Khan K."/>
            <person name="Rodrigues J.L.M."/>
            <person name="Bohannan B.J.M."/>
            <person name="Tringe S."/>
            <person name="Borges C.D."/>
            <person name="Tiedje J."/>
            <person name="Tsai S.M."/>
            <person name="Nusslein K."/>
        </authorList>
    </citation>
    <scope>NUCLEOTIDE SEQUENCE [LARGE SCALE GENOMIC DNA]</scope>
    <source>
        <strain evidence="8">Amazon FNV 2010 28 9</strain>
    </source>
</reference>
<evidence type="ECO:0000313" key="9">
    <source>
        <dbReference type="Proteomes" id="UP000246104"/>
    </source>
</evidence>
<sequence>MIAFLSGKPMITSTFVAVVCGGVGYEVKVTQSSIRQLVGKIEVELFIYSHIKEDCFDLYGFLTENERSLFLKLIGVDGVGPKTALGIMDAGIDGIVHAVQHADVSFFQKLPRVGKKSAQKIIIELKNKLGGTQELELAEPQGKAKEVVEALVTLGFNEQQVLKLTKELDIEAMRVEDAVKKGIQQLTIHSYETK</sequence>
<comment type="similarity">
    <text evidence="6">Belongs to the RuvA family.</text>
</comment>
<evidence type="ECO:0000313" key="8">
    <source>
        <dbReference type="EMBL" id="PWU23615.1"/>
    </source>
</evidence>
<evidence type="ECO:0000256" key="3">
    <source>
        <dbReference type="ARBA" id="ARBA00023125"/>
    </source>
</evidence>
<dbReference type="HAMAP" id="MF_00031">
    <property type="entry name" value="DNA_HJ_migration_RuvA"/>
    <property type="match status" value="1"/>
</dbReference>
<dbReference type="GO" id="GO:0006310">
    <property type="term" value="P:DNA recombination"/>
    <property type="evidence" value="ECO:0007669"/>
    <property type="project" value="UniProtKB-UniRule"/>
</dbReference>
<dbReference type="InterPro" id="IPR003583">
    <property type="entry name" value="Hlx-hairpin-Hlx_DNA-bd_motif"/>
</dbReference>
<comment type="function">
    <text evidence="6">The RuvA-RuvB-RuvC complex processes Holliday junction (HJ) DNA during genetic recombination and DNA repair, while the RuvA-RuvB complex plays an important role in the rescue of blocked DNA replication forks via replication fork reversal (RFR). RuvA specifically binds to HJ cruciform DNA, conferring on it an open structure. The RuvB hexamer acts as an ATP-dependent pump, pulling dsDNA into and through the RuvAB complex. HJ branch migration allows RuvC to scan DNA until it finds its consensus sequence, where it cleaves and resolves the cruciform DNA.</text>
</comment>
<feature type="region of interest" description="Domain III" evidence="6">
    <location>
        <begin position="145"/>
        <end position="194"/>
    </location>
</feature>
<dbReference type="SUPFAM" id="SSF47781">
    <property type="entry name" value="RuvA domain 2-like"/>
    <property type="match status" value="1"/>
</dbReference>
<keyword evidence="2 6" id="KW-0227">DNA damage</keyword>
<comment type="caution">
    <text evidence="8">The sequence shown here is derived from an EMBL/GenBank/DDBJ whole genome shotgun (WGS) entry which is preliminary data.</text>
</comment>
<gene>
    <name evidence="6 8" type="primary">ruvA</name>
    <name evidence="8" type="ORF">C5B42_02355</name>
</gene>
<evidence type="ECO:0000256" key="2">
    <source>
        <dbReference type="ARBA" id="ARBA00022763"/>
    </source>
</evidence>
<keyword evidence="1 6" id="KW-0963">Cytoplasm</keyword>
<dbReference type="Pfam" id="PF07499">
    <property type="entry name" value="RuvA_C"/>
    <property type="match status" value="1"/>
</dbReference>
<dbReference type="InterPro" id="IPR011114">
    <property type="entry name" value="RuvA_C"/>
</dbReference>
<keyword evidence="3 6" id="KW-0238">DNA-binding</keyword>
<dbReference type="Gene3D" id="1.10.150.20">
    <property type="entry name" value="5' to 3' exonuclease, C-terminal subdomain"/>
    <property type="match status" value="1"/>
</dbReference>
<comment type="caution">
    <text evidence="6">Lacks conserved residue(s) required for the propagation of feature annotation.</text>
</comment>
<comment type="domain">
    <text evidence="6">Has three domains with a flexible linker between the domains II and III and assumes an 'L' shape. Domain III is highly mobile and contacts RuvB.</text>
</comment>
<dbReference type="EMBL" id="PSRQ01000028">
    <property type="protein sequence ID" value="PWU23615.1"/>
    <property type="molecule type" value="Genomic_DNA"/>
</dbReference>
<dbReference type="InterPro" id="IPR036267">
    <property type="entry name" value="RuvA_C_sf"/>
</dbReference>